<dbReference type="AlphaFoldDB" id="A0A9D1JZC6"/>
<reference evidence="1" key="2">
    <citation type="journal article" date="2021" name="PeerJ">
        <title>Extensive microbial diversity within the chicken gut microbiome revealed by metagenomics and culture.</title>
        <authorList>
            <person name="Gilroy R."/>
            <person name="Ravi A."/>
            <person name="Getino M."/>
            <person name="Pursley I."/>
            <person name="Horton D.L."/>
            <person name="Alikhan N.F."/>
            <person name="Baker D."/>
            <person name="Gharbi K."/>
            <person name="Hall N."/>
            <person name="Watson M."/>
            <person name="Adriaenssens E.M."/>
            <person name="Foster-Nyarko E."/>
            <person name="Jarju S."/>
            <person name="Secka A."/>
            <person name="Antonio M."/>
            <person name="Oren A."/>
            <person name="Chaudhuri R.R."/>
            <person name="La Ragione R."/>
            <person name="Hildebrand F."/>
            <person name="Pallen M.J."/>
        </authorList>
    </citation>
    <scope>NUCLEOTIDE SEQUENCE</scope>
    <source>
        <strain evidence="1">CHK199-13235</strain>
    </source>
</reference>
<sequence>MGIKKGTKLTDHPKNQILRIRMDEDTANKLKAVCEKKQKSMSDVVRDGIEQQYAEIKK</sequence>
<dbReference type="SUPFAM" id="SSF47598">
    <property type="entry name" value="Ribbon-helix-helix"/>
    <property type="match status" value="1"/>
</dbReference>
<dbReference type="EMBL" id="DVJP01000018">
    <property type="protein sequence ID" value="HIS75592.1"/>
    <property type="molecule type" value="Genomic_DNA"/>
</dbReference>
<protein>
    <submittedName>
        <fullName evidence="1">CopG family transcriptional regulator</fullName>
    </submittedName>
</protein>
<dbReference type="InterPro" id="IPR010985">
    <property type="entry name" value="Ribbon_hlx_hlx"/>
</dbReference>
<comment type="caution">
    <text evidence="1">The sequence shown here is derived from an EMBL/GenBank/DDBJ whole genome shotgun (WGS) entry which is preliminary data.</text>
</comment>
<organism evidence="1 2">
    <name type="scientific">Candidatus Merdivicinus excrementipullorum</name>
    <dbReference type="NCBI Taxonomy" id="2840867"/>
    <lineage>
        <taxon>Bacteria</taxon>
        <taxon>Bacillati</taxon>
        <taxon>Bacillota</taxon>
        <taxon>Clostridia</taxon>
        <taxon>Eubacteriales</taxon>
        <taxon>Oscillospiraceae</taxon>
        <taxon>Oscillospiraceae incertae sedis</taxon>
        <taxon>Candidatus Merdivicinus</taxon>
    </lineage>
</organism>
<evidence type="ECO:0000313" key="1">
    <source>
        <dbReference type="EMBL" id="HIS75592.1"/>
    </source>
</evidence>
<dbReference type="GO" id="GO:0006355">
    <property type="term" value="P:regulation of DNA-templated transcription"/>
    <property type="evidence" value="ECO:0007669"/>
    <property type="project" value="InterPro"/>
</dbReference>
<name>A0A9D1JZC6_9FIRM</name>
<reference evidence="1" key="1">
    <citation type="submission" date="2020-10" db="EMBL/GenBank/DDBJ databases">
        <authorList>
            <person name="Gilroy R."/>
        </authorList>
    </citation>
    <scope>NUCLEOTIDE SEQUENCE</scope>
    <source>
        <strain evidence="1">CHK199-13235</strain>
    </source>
</reference>
<accession>A0A9D1JZC6</accession>
<proteinExistence type="predicted"/>
<dbReference type="Gene3D" id="1.10.1220.10">
    <property type="entry name" value="Met repressor-like"/>
    <property type="match status" value="1"/>
</dbReference>
<dbReference type="Proteomes" id="UP000824002">
    <property type="component" value="Unassembled WGS sequence"/>
</dbReference>
<dbReference type="InterPro" id="IPR013321">
    <property type="entry name" value="Arc_rbn_hlx_hlx"/>
</dbReference>
<gene>
    <name evidence="1" type="ORF">IAB51_02170</name>
</gene>
<evidence type="ECO:0000313" key="2">
    <source>
        <dbReference type="Proteomes" id="UP000824002"/>
    </source>
</evidence>